<dbReference type="RefSeq" id="WP_221179984.1">
    <property type="nucleotide sequence ID" value="NZ_AYKH01000034.1"/>
</dbReference>
<proteinExistence type="predicted"/>
<dbReference type="EMBL" id="AYKH01000034">
    <property type="protein sequence ID" value="ROO25404.1"/>
    <property type="molecule type" value="Genomic_DNA"/>
</dbReference>
<dbReference type="InterPro" id="IPR050807">
    <property type="entry name" value="TransReg_Diox_bact_type"/>
</dbReference>
<accession>A0A423PIM3</accession>
<dbReference type="InterPro" id="IPR014710">
    <property type="entry name" value="RmlC-like_jellyroll"/>
</dbReference>
<dbReference type="PANTHER" id="PTHR46797:SF2">
    <property type="entry name" value="TRANSCRIPTIONAL REGULATOR"/>
    <property type="match status" value="1"/>
</dbReference>
<dbReference type="AlphaFoldDB" id="A0A423PIM3"/>
<evidence type="ECO:0000313" key="4">
    <source>
        <dbReference type="Proteomes" id="UP000283993"/>
    </source>
</evidence>
<dbReference type="PROSITE" id="PS50943">
    <property type="entry name" value="HTH_CROC1"/>
    <property type="match status" value="1"/>
</dbReference>
<protein>
    <recommendedName>
        <fullName evidence="2">HTH cro/C1-type domain-containing protein</fullName>
    </recommendedName>
</protein>
<dbReference type="Gene3D" id="1.10.260.40">
    <property type="entry name" value="lambda repressor-like DNA-binding domains"/>
    <property type="match status" value="1"/>
</dbReference>
<gene>
    <name evidence="3" type="ORF">SAOR_12720</name>
</gene>
<dbReference type="SUPFAM" id="SSF47413">
    <property type="entry name" value="lambda repressor-like DNA-binding domains"/>
    <property type="match status" value="1"/>
</dbReference>
<dbReference type="InterPro" id="IPR001387">
    <property type="entry name" value="Cro/C1-type_HTH"/>
</dbReference>
<dbReference type="CDD" id="cd02209">
    <property type="entry name" value="cupin_XRE_C"/>
    <property type="match status" value="1"/>
</dbReference>
<dbReference type="Pfam" id="PF07883">
    <property type="entry name" value="Cupin_2"/>
    <property type="match status" value="1"/>
</dbReference>
<keyword evidence="4" id="KW-1185">Reference proteome</keyword>
<dbReference type="Gene3D" id="2.60.120.10">
    <property type="entry name" value="Jelly Rolls"/>
    <property type="match status" value="1"/>
</dbReference>
<evidence type="ECO:0000313" key="3">
    <source>
        <dbReference type="EMBL" id="ROO25404.1"/>
    </source>
</evidence>
<dbReference type="GO" id="GO:0005829">
    <property type="term" value="C:cytosol"/>
    <property type="evidence" value="ECO:0007669"/>
    <property type="project" value="TreeGrafter"/>
</dbReference>
<dbReference type="InterPro" id="IPR010982">
    <property type="entry name" value="Lambda_DNA-bd_dom_sf"/>
</dbReference>
<evidence type="ECO:0000259" key="2">
    <source>
        <dbReference type="PROSITE" id="PS50943"/>
    </source>
</evidence>
<sequence>MNNELGEPAHPAADSELGIRLRYLRLARGLRMREVARRAGCSESMISKIETGHAAPSLRVLHKIAAVLETSIAALFEAGRTNTIVQRAGARELMTLRKGGDGGRIILERVAPTSPDSRLEGNIHIVEPGAESDGAISHEGEELGYVLEGSIELTVDGERYYVQAGDSFVFASTQQHRYYNPGHVVARVLWINTPVTF</sequence>
<feature type="domain" description="HTH cro/C1-type" evidence="2">
    <location>
        <begin position="21"/>
        <end position="75"/>
    </location>
</feature>
<dbReference type="SMART" id="SM00530">
    <property type="entry name" value="HTH_XRE"/>
    <property type="match status" value="1"/>
</dbReference>
<dbReference type="GO" id="GO:0003700">
    <property type="term" value="F:DNA-binding transcription factor activity"/>
    <property type="evidence" value="ECO:0007669"/>
    <property type="project" value="TreeGrafter"/>
</dbReference>
<reference evidence="3 4" key="1">
    <citation type="submission" date="2013-10" db="EMBL/GenBank/DDBJ databases">
        <title>Salinisphaera orenii MK-B5 Genome Sequencing.</title>
        <authorList>
            <person name="Lai Q."/>
            <person name="Li C."/>
            <person name="Shao Z."/>
        </authorList>
    </citation>
    <scope>NUCLEOTIDE SEQUENCE [LARGE SCALE GENOMIC DNA]</scope>
    <source>
        <strain evidence="3 4">MK-B5</strain>
    </source>
</reference>
<dbReference type="Proteomes" id="UP000283993">
    <property type="component" value="Unassembled WGS sequence"/>
</dbReference>
<dbReference type="PANTHER" id="PTHR46797">
    <property type="entry name" value="HTH-TYPE TRANSCRIPTIONAL REGULATOR"/>
    <property type="match status" value="1"/>
</dbReference>
<organism evidence="3 4">
    <name type="scientific">Salinisphaera orenii MK-B5</name>
    <dbReference type="NCBI Taxonomy" id="856730"/>
    <lineage>
        <taxon>Bacteria</taxon>
        <taxon>Pseudomonadati</taxon>
        <taxon>Pseudomonadota</taxon>
        <taxon>Gammaproteobacteria</taxon>
        <taxon>Salinisphaerales</taxon>
        <taxon>Salinisphaeraceae</taxon>
        <taxon>Salinisphaera</taxon>
    </lineage>
</organism>
<dbReference type="InterPro" id="IPR013096">
    <property type="entry name" value="Cupin_2"/>
</dbReference>
<dbReference type="SUPFAM" id="SSF51182">
    <property type="entry name" value="RmlC-like cupins"/>
    <property type="match status" value="1"/>
</dbReference>
<dbReference type="CDD" id="cd00093">
    <property type="entry name" value="HTH_XRE"/>
    <property type="match status" value="1"/>
</dbReference>
<dbReference type="Pfam" id="PF01381">
    <property type="entry name" value="HTH_3"/>
    <property type="match status" value="1"/>
</dbReference>
<dbReference type="InterPro" id="IPR011051">
    <property type="entry name" value="RmlC_Cupin_sf"/>
</dbReference>
<name>A0A423PIM3_9GAMM</name>
<dbReference type="GO" id="GO:0003677">
    <property type="term" value="F:DNA binding"/>
    <property type="evidence" value="ECO:0007669"/>
    <property type="project" value="UniProtKB-KW"/>
</dbReference>
<evidence type="ECO:0000256" key="1">
    <source>
        <dbReference type="ARBA" id="ARBA00023125"/>
    </source>
</evidence>
<comment type="caution">
    <text evidence="3">The sequence shown here is derived from an EMBL/GenBank/DDBJ whole genome shotgun (WGS) entry which is preliminary data.</text>
</comment>
<keyword evidence="1" id="KW-0238">DNA-binding</keyword>